<evidence type="ECO:0000313" key="3">
    <source>
        <dbReference type="Proteomes" id="UP001595616"/>
    </source>
</evidence>
<reference evidence="3" key="1">
    <citation type="journal article" date="2019" name="Int. J. Syst. Evol. Microbiol.">
        <title>The Global Catalogue of Microorganisms (GCM) 10K type strain sequencing project: providing services to taxonomists for standard genome sequencing and annotation.</title>
        <authorList>
            <consortium name="The Broad Institute Genomics Platform"/>
            <consortium name="The Broad Institute Genome Sequencing Center for Infectious Disease"/>
            <person name="Wu L."/>
            <person name="Ma J."/>
        </authorList>
    </citation>
    <scope>NUCLEOTIDE SEQUENCE [LARGE SCALE GENOMIC DNA]</scope>
    <source>
        <strain evidence="3">CECT 7956</strain>
    </source>
</reference>
<feature type="transmembrane region" description="Helical" evidence="1">
    <location>
        <begin position="7"/>
        <end position="27"/>
    </location>
</feature>
<name>A0ABV7YY84_9BACT</name>
<comment type="caution">
    <text evidence="2">The sequence shown here is derived from an EMBL/GenBank/DDBJ whole genome shotgun (WGS) entry which is preliminary data.</text>
</comment>
<keyword evidence="1" id="KW-0472">Membrane</keyword>
<keyword evidence="3" id="KW-1185">Reference proteome</keyword>
<dbReference type="EMBL" id="JBHRYQ010000001">
    <property type="protein sequence ID" value="MFC3811285.1"/>
    <property type="molecule type" value="Genomic_DNA"/>
</dbReference>
<gene>
    <name evidence="2" type="ORF">ACFOOI_11535</name>
</gene>
<dbReference type="Proteomes" id="UP001595616">
    <property type="component" value="Unassembled WGS sequence"/>
</dbReference>
<protein>
    <submittedName>
        <fullName evidence="2">Uncharacterized protein</fullName>
    </submittedName>
</protein>
<keyword evidence="1" id="KW-1133">Transmembrane helix</keyword>
<evidence type="ECO:0000313" key="2">
    <source>
        <dbReference type="EMBL" id="MFC3811285.1"/>
    </source>
</evidence>
<sequence length="238" mass="27237">MVNFKQLILNSLPFFIGGAGVFGALFYEEIGFVKAKNMIIDDKKKIVAALKYDVYYDYESTNFSIDSTKLDSILYNLRNSEDYDVEFLYLKYGFKESVPNKFYNFTMAISALDKDKKEIKEISDFPLNGWDSKDFSIYKKAYKKLKAAGLIGAYGHRDNVFGGVIFPLDSAIAYIKEKRAEKYFLYPSFMIEESLFSPNFTTVIVSNDSLLRKKAFSPEGISKKDNNFYGDKGTTCCQ</sequence>
<proteinExistence type="predicted"/>
<accession>A0ABV7YY84</accession>
<keyword evidence="1" id="KW-0812">Transmembrane</keyword>
<dbReference type="RefSeq" id="WP_379838126.1">
    <property type="nucleotide sequence ID" value="NZ_JBHRYQ010000001.1"/>
</dbReference>
<evidence type="ECO:0000256" key="1">
    <source>
        <dbReference type="SAM" id="Phobius"/>
    </source>
</evidence>
<organism evidence="2 3">
    <name type="scientific">Lacihabitans lacunae</name>
    <dbReference type="NCBI Taxonomy" id="1028214"/>
    <lineage>
        <taxon>Bacteria</taxon>
        <taxon>Pseudomonadati</taxon>
        <taxon>Bacteroidota</taxon>
        <taxon>Cytophagia</taxon>
        <taxon>Cytophagales</taxon>
        <taxon>Leadbetterellaceae</taxon>
        <taxon>Lacihabitans</taxon>
    </lineage>
</organism>